<dbReference type="InterPro" id="IPR059179">
    <property type="entry name" value="MLKL-like_MCAfunc"/>
</dbReference>
<feature type="domain" description="Mixed lineage kinase" evidence="2">
    <location>
        <begin position="60"/>
        <end position="171"/>
    </location>
</feature>
<evidence type="ECO:0000313" key="3">
    <source>
        <dbReference type="EMBL" id="TDL19059.1"/>
    </source>
</evidence>
<protein>
    <recommendedName>
        <fullName evidence="2">Mixed lineage kinase domain-containing protein</fullName>
    </recommendedName>
</protein>
<dbReference type="InterPro" id="IPR036537">
    <property type="entry name" value="Adaptor_Cbl_N_dom_sf"/>
</dbReference>
<dbReference type="CDD" id="cd21037">
    <property type="entry name" value="MLKL_NTD"/>
    <property type="match status" value="1"/>
</dbReference>
<feature type="region of interest" description="Disordered" evidence="1">
    <location>
        <begin position="1"/>
        <end position="27"/>
    </location>
</feature>
<dbReference type="AlphaFoldDB" id="A0A4Y7PWT1"/>
<reference evidence="3 4" key="1">
    <citation type="submission" date="2018-06" db="EMBL/GenBank/DDBJ databases">
        <title>A transcriptomic atlas of mushroom development highlights an independent origin of complex multicellularity.</title>
        <authorList>
            <consortium name="DOE Joint Genome Institute"/>
            <person name="Krizsan K."/>
            <person name="Almasi E."/>
            <person name="Merenyi Z."/>
            <person name="Sahu N."/>
            <person name="Viragh M."/>
            <person name="Koszo T."/>
            <person name="Mondo S."/>
            <person name="Kiss B."/>
            <person name="Balint B."/>
            <person name="Kues U."/>
            <person name="Barry K."/>
            <person name="Hegedus J.C."/>
            <person name="Henrissat B."/>
            <person name="Johnson J."/>
            <person name="Lipzen A."/>
            <person name="Ohm R."/>
            <person name="Nagy I."/>
            <person name="Pangilinan J."/>
            <person name="Yan J."/>
            <person name="Xiong Y."/>
            <person name="Grigoriev I.V."/>
            <person name="Hibbett D.S."/>
            <person name="Nagy L.G."/>
        </authorList>
    </citation>
    <scope>NUCLEOTIDE SEQUENCE [LARGE SCALE GENOMIC DNA]</scope>
    <source>
        <strain evidence="3 4">SZMC22713</strain>
    </source>
</reference>
<dbReference type="InterPro" id="IPR054000">
    <property type="entry name" value="MLKL_N"/>
</dbReference>
<dbReference type="Gene3D" id="1.20.930.20">
    <property type="entry name" value="Adaptor protein Cbl, N-terminal domain"/>
    <property type="match status" value="1"/>
</dbReference>
<evidence type="ECO:0000256" key="1">
    <source>
        <dbReference type="SAM" id="MobiDB-lite"/>
    </source>
</evidence>
<dbReference type="VEuPathDB" id="FungiDB:BD410DRAFT_449128"/>
<dbReference type="EMBL" id="ML170200">
    <property type="protein sequence ID" value="TDL19059.1"/>
    <property type="molecule type" value="Genomic_DNA"/>
</dbReference>
<proteinExistence type="predicted"/>
<dbReference type="Pfam" id="PF22215">
    <property type="entry name" value="MLKL_N"/>
    <property type="match status" value="1"/>
</dbReference>
<keyword evidence="4" id="KW-1185">Reference proteome</keyword>
<evidence type="ECO:0000313" key="4">
    <source>
        <dbReference type="Proteomes" id="UP000294933"/>
    </source>
</evidence>
<gene>
    <name evidence="3" type="ORF">BD410DRAFT_449128</name>
</gene>
<accession>A0A4Y7PWT1</accession>
<dbReference type="STRING" id="50990.A0A4Y7PWT1"/>
<dbReference type="OrthoDB" id="3266026at2759"/>
<feature type="compositionally biased region" description="Basic residues" evidence="1">
    <location>
        <begin position="1"/>
        <end position="12"/>
    </location>
</feature>
<sequence length="208" mass="23332">MSSRLRRPFRRGRPPDKPAKKTSSASQDISDATILMLTQLKESADFFPPLKSAVAGVLGIYQIAQTISSNKKEANRISQRAVRVIEILEHATHASAGVSIELRNSINTFNGSLCYIKSVMENLSNQNRLERLLRLNGNKDELVLCNKLLDDAASEFTIASSTRVEVTVTKLENTIERKLDLTDFISSSERRLTAMEVHCSVFYHIVFF</sequence>
<dbReference type="Proteomes" id="UP000294933">
    <property type="component" value="Unassembled WGS sequence"/>
</dbReference>
<organism evidence="3 4">
    <name type="scientific">Rickenella mellea</name>
    <dbReference type="NCBI Taxonomy" id="50990"/>
    <lineage>
        <taxon>Eukaryota</taxon>
        <taxon>Fungi</taxon>
        <taxon>Dikarya</taxon>
        <taxon>Basidiomycota</taxon>
        <taxon>Agaricomycotina</taxon>
        <taxon>Agaricomycetes</taxon>
        <taxon>Hymenochaetales</taxon>
        <taxon>Rickenellaceae</taxon>
        <taxon>Rickenella</taxon>
    </lineage>
</organism>
<name>A0A4Y7PWT1_9AGAM</name>
<evidence type="ECO:0000259" key="2">
    <source>
        <dbReference type="Pfam" id="PF22215"/>
    </source>
</evidence>
<dbReference type="GO" id="GO:0007166">
    <property type="term" value="P:cell surface receptor signaling pathway"/>
    <property type="evidence" value="ECO:0007669"/>
    <property type="project" value="InterPro"/>
</dbReference>